<sequence length="71" mass="7664">MTTAIPAERLTPRSLPAALTAYPASALTAGHHLLQEKRRMIPPEDRRTAPCPAADGFQHRTRLATFQGAAS</sequence>
<organism evidence="1 2">
    <name type="scientific">Nonomuraea wenchangensis</name>
    <dbReference type="NCBI Taxonomy" id="568860"/>
    <lineage>
        <taxon>Bacteria</taxon>
        <taxon>Bacillati</taxon>
        <taxon>Actinomycetota</taxon>
        <taxon>Actinomycetes</taxon>
        <taxon>Streptosporangiales</taxon>
        <taxon>Streptosporangiaceae</taxon>
        <taxon>Nonomuraea</taxon>
    </lineage>
</organism>
<evidence type="ECO:0000313" key="1">
    <source>
        <dbReference type="EMBL" id="SEU42247.1"/>
    </source>
</evidence>
<reference evidence="1 2" key="1">
    <citation type="submission" date="2016-10" db="EMBL/GenBank/DDBJ databases">
        <authorList>
            <person name="de Groot N.N."/>
        </authorList>
    </citation>
    <scope>NUCLEOTIDE SEQUENCE [LARGE SCALE GENOMIC DNA]</scope>
    <source>
        <strain evidence="1 2">CGMCC 4.5598</strain>
    </source>
</reference>
<keyword evidence="2" id="KW-1185">Reference proteome</keyword>
<dbReference type="Proteomes" id="UP000199361">
    <property type="component" value="Unassembled WGS sequence"/>
</dbReference>
<evidence type="ECO:0000313" key="2">
    <source>
        <dbReference type="Proteomes" id="UP000199361"/>
    </source>
</evidence>
<protein>
    <submittedName>
        <fullName evidence="1">Uncharacterized protein</fullName>
    </submittedName>
</protein>
<proteinExistence type="predicted"/>
<dbReference type="AlphaFoldDB" id="A0A1I0LMH5"/>
<gene>
    <name evidence="1" type="ORF">SAMN05421811_1205</name>
</gene>
<dbReference type="EMBL" id="FOHX01000020">
    <property type="protein sequence ID" value="SEU42247.1"/>
    <property type="molecule type" value="Genomic_DNA"/>
</dbReference>
<name>A0A1I0LMH5_9ACTN</name>
<dbReference type="STRING" id="568860.SAMN05421811_1205"/>
<accession>A0A1I0LMH5</accession>